<dbReference type="Proteomes" id="UP000821845">
    <property type="component" value="Chromosome 11"/>
</dbReference>
<keyword evidence="2" id="KW-1185">Reference proteome</keyword>
<sequence>MQPALYFWRSTPRNKPIDEYTRHIPAEADKPMPFAATHEDSFKAPVFTARCSKHRKTQSLILKPRNKSVKQNTFACVMDLKTPATNFPPPHDTRETAE</sequence>
<accession>A0ACB7T1Q6</accession>
<name>A0ACB7T1Q6_HYAAI</name>
<comment type="caution">
    <text evidence="1">The sequence shown here is derived from an EMBL/GenBank/DDBJ whole genome shotgun (WGS) entry which is preliminary data.</text>
</comment>
<proteinExistence type="predicted"/>
<protein>
    <submittedName>
        <fullName evidence="1">Uncharacterized protein</fullName>
    </submittedName>
</protein>
<dbReference type="EMBL" id="CM023491">
    <property type="protein sequence ID" value="KAH6941447.1"/>
    <property type="molecule type" value="Genomic_DNA"/>
</dbReference>
<reference evidence="1" key="1">
    <citation type="submission" date="2020-05" db="EMBL/GenBank/DDBJ databases">
        <title>Large-scale comparative analyses of tick genomes elucidate their genetic diversity and vector capacities.</title>
        <authorList>
            <person name="Jia N."/>
            <person name="Wang J."/>
            <person name="Shi W."/>
            <person name="Du L."/>
            <person name="Sun Y."/>
            <person name="Zhan W."/>
            <person name="Jiang J."/>
            <person name="Wang Q."/>
            <person name="Zhang B."/>
            <person name="Ji P."/>
            <person name="Sakyi L.B."/>
            <person name="Cui X."/>
            <person name="Yuan T."/>
            <person name="Jiang B."/>
            <person name="Yang W."/>
            <person name="Lam T.T.-Y."/>
            <person name="Chang Q."/>
            <person name="Ding S."/>
            <person name="Wang X."/>
            <person name="Zhu J."/>
            <person name="Ruan X."/>
            <person name="Zhao L."/>
            <person name="Wei J."/>
            <person name="Que T."/>
            <person name="Du C."/>
            <person name="Cheng J."/>
            <person name="Dai P."/>
            <person name="Han X."/>
            <person name="Huang E."/>
            <person name="Gao Y."/>
            <person name="Liu J."/>
            <person name="Shao H."/>
            <person name="Ye R."/>
            <person name="Li L."/>
            <person name="Wei W."/>
            <person name="Wang X."/>
            <person name="Wang C."/>
            <person name="Yang T."/>
            <person name="Huo Q."/>
            <person name="Li W."/>
            <person name="Guo W."/>
            <person name="Chen H."/>
            <person name="Zhou L."/>
            <person name="Ni X."/>
            <person name="Tian J."/>
            <person name="Zhou Y."/>
            <person name="Sheng Y."/>
            <person name="Liu T."/>
            <person name="Pan Y."/>
            <person name="Xia L."/>
            <person name="Li J."/>
            <person name="Zhao F."/>
            <person name="Cao W."/>
        </authorList>
    </citation>
    <scope>NUCLEOTIDE SEQUENCE</scope>
    <source>
        <strain evidence="1">Hyas-2018</strain>
    </source>
</reference>
<evidence type="ECO:0000313" key="1">
    <source>
        <dbReference type="EMBL" id="KAH6941447.1"/>
    </source>
</evidence>
<gene>
    <name evidence="1" type="ORF">HPB50_018131</name>
</gene>
<organism evidence="1 2">
    <name type="scientific">Hyalomma asiaticum</name>
    <name type="common">Tick</name>
    <dbReference type="NCBI Taxonomy" id="266040"/>
    <lineage>
        <taxon>Eukaryota</taxon>
        <taxon>Metazoa</taxon>
        <taxon>Ecdysozoa</taxon>
        <taxon>Arthropoda</taxon>
        <taxon>Chelicerata</taxon>
        <taxon>Arachnida</taxon>
        <taxon>Acari</taxon>
        <taxon>Parasitiformes</taxon>
        <taxon>Ixodida</taxon>
        <taxon>Ixodoidea</taxon>
        <taxon>Ixodidae</taxon>
        <taxon>Hyalomminae</taxon>
        <taxon>Hyalomma</taxon>
    </lineage>
</organism>
<evidence type="ECO:0000313" key="2">
    <source>
        <dbReference type="Proteomes" id="UP000821845"/>
    </source>
</evidence>